<dbReference type="PANTHER" id="PTHR48169:SF3">
    <property type="entry name" value="CASP8 AND FADD LIKE APOPTOSIS REGULATOR"/>
    <property type="match status" value="1"/>
</dbReference>
<evidence type="ECO:0000256" key="2">
    <source>
        <dbReference type="ARBA" id="ARBA00022703"/>
    </source>
</evidence>
<dbReference type="SMART" id="SM00031">
    <property type="entry name" value="DED"/>
    <property type="match status" value="2"/>
</dbReference>
<keyword evidence="2" id="KW-0053">Apoptosis</keyword>
<dbReference type="AlphaFoldDB" id="A0A9Q1D152"/>
<feature type="domain" description="DED" evidence="4">
    <location>
        <begin position="5"/>
        <end position="77"/>
    </location>
</feature>
<feature type="domain" description="DED" evidence="4">
    <location>
        <begin position="95"/>
        <end position="173"/>
    </location>
</feature>
<dbReference type="Gene3D" id="3.40.50.1460">
    <property type="match status" value="1"/>
</dbReference>
<dbReference type="GO" id="GO:0006508">
    <property type="term" value="P:proteolysis"/>
    <property type="evidence" value="ECO:0007669"/>
    <property type="project" value="InterPro"/>
</dbReference>
<dbReference type="InterPro" id="IPR011600">
    <property type="entry name" value="Pept_C14_caspase"/>
</dbReference>
<dbReference type="PROSITE" id="PS50168">
    <property type="entry name" value="DED"/>
    <property type="match status" value="2"/>
</dbReference>
<evidence type="ECO:0000256" key="3">
    <source>
        <dbReference type="ARBA" id="ARBA00022737"/>
    </source>
</evidence>
<comment type="caution">
    <text evidence="6">The sequence shown here is derived from an EMBL/GenBank/DDBJ whole genome shotgun (WGS) entry which is preliminary data.</text>
</comment>
<dbReference type="SUPFAM" id="SSF52129">
    <property type="entry name" value="Caspase-like"/>
    <property type="match status" value="1"/>
</dbReference>
<evidence type="ECO:0000313" key="7">
    <source>
        <dbReference type="Proteomes" id="UP001152803"/>
    </source>
</evidence>
<dbReference type="PROSITE" id="PS50208">
    <property type="entry name" value="CASPASE_P20"/>
    <property type="match status" value="1"/>
</dbReference>
<proteinExistence type="inferred from homology"/>
<name>A0A9Q1D152_CONCO</name>
<keyword evidence="7" id="KW-1185">Reference proteome</keyword>
<protein>
    <recommendedName>
        <fullName evidence="8">CASP8 and FADD-like apoptosis regulator</fullName>
    </recommendedName>
</protein>
<dbReference type="Gene3D" id="1.10.533.10">
    <property type="entry name" value="Death Domain, Fas"/>
    <property type="match status" value="2"/>
</dbReference>
<dbReference type="GO" id="GO:0005737">
    <property type="term" value="C:cytoplasm"/>
    <property type="evidence" value="ECO:0007669"/>
    <property type="project" value="UniProtKB-ARBA"/>
</dbReference>
<dbReference type="EMBL" id="JAFJMO010000015">
    <property type="protein sequence ID" value="KAJ8255675.1"/>
    <property type="molecule type" value="Genomic_DNA"/>
</dbReference>
<comment type="similarity">
    <text evidence="1">Belongs to the peptidase C14A family.</text>
</comment>
<dbReference type="GO" id="GO:0006915">
    <property type="term" value="P:apoptotic process"/>
    <property type="evidence" value="ECO:0007669"/>
    <property type="project" value="UniProtKB-KW"/>
</dbReference>
<organism evidence="6 7">
    <name type="scientific">Conger conger</name>
    <name type="common">Conger eel</name>
    <name type="synonym">Muraena conger</name>
    <dbReference type="NCBI Taxonomy" id="82655"/>
    <lineage>
        <taxon>Eukaryota</taxon>
        <taxon>Metazoa</taxon>
        <taxon>Chordata</taxon>
        <taxon>Craniata</taxon>
        <taxon>Vertebrata</taxon>
        <taxon>Euteleostomi</taxon>
        <taxon>Actinopterygii</taxon>
        <taxon>Neopterygii</taxon>
        <taxon>Teleostei</taxon>
        <taxon>Anguilliformes</taxon>
        <taxon>Congridae</taxon>
        <taxon>Conger</taxon>
    </lineage>
</organism>
<dbReference type="OrthoDB" id="8816507at2759"/>
<evidence type="ECO:0000259" key="5">
    <source>
        <dbReference type="PROSITE" id="PS50208"/>
    </source>
</evidence>
<evidence type="ECO:0000313" key="6">
    <source>
        <dbReference type="EMBL" id="KAJ8255675.1"/>
    </source>
</evidence>
<gene>
    <name evidence="6" type="ORF">COCON_G00195390</name>
</gene>
<dbReference type="SUPFAM" id="SSF47986">
    <property type="entry name" value="DEATH domain"/>
    <property type="match status" value="2"/>
</dbReference>
<accession>A0A9Q1D152</accession>
<dbReference type="InterPro" id="IPR001875">
    <property type="entry name" value="DED_dom"/>
</dbReference>
<dbReference type="InterPro" id="IPR029030">
    <property type="entry name" value="Caspase-like_dom_sf"/>
</dbReference>
<dbReference type="InterPro" id="IPR001309">
    <property type="entry name" value="Pept_C14_p20"/>
</dbReference>
<dbReference type="SMART" id="SM00115">
    <property type="entry name" value="CASc"/>
    <property type="match status" value="1"/>
</dbReference>
<dbReference type="FunFam" id="1.10.533.10:FF:000016">
    <property type="entry name" value="CASP8 and FADD-like apoptosis regulator"/>
    <property type="match status" value="1"/>
</dbReference>
<dbReference type="Pfam" id="PF01335">
    <property type="entry name" value="DED"/>
    <property type="match status" value="1"/>
</dbReference>
<dbReference type="Proteomes" id="UP001152803">
    <property type="component" value="Unassembled WGS sequence"/>
</dbReference>
<dbReference type="GO" id="GO:0004197">
    <property type="term" value="F:cysteine-type endopeptidase activity"/>
    <property type="evidence" value="ECO:0007669"/>
    <property type="project" value="InterPro"/>
</dbReference>
<feature type="domain" description="Caspase family p20" evidence="5">
    <location>
        <begin position="270"/>
        <end position="366"/>
    </location>
</feature>
<dbReference type="InterPro" id="IPR015917">
    <property type="entry name" value="Pept_C14A"/>
</dbReference>
<dbReference type="Pfam" id="PF00656">
    <property type="entry name" value="Peptidase_C14"/>
    <property type="match status" value="1"/>
</dbReference>
<sequence>MAAGQLSQAINQISEELSLDECRRLLYLCGDLHPHWSVEDVRGMFRLKMNCQEVDQMFLLELMLRLRRFDILRKVLRTNRQEAEAMLGRGHVVSEYRVLMSDISQNMGKKDLSSVIFLLSGKVPRGQLEKATSFLDVVVELEMLDKVSSDKVDLIYECLRTVRRLDLAKKVQLYQMRDGGEMPQLSYTVKRSVEKQQCLRKIPCYALFPPQPPTSSSATCHWSPKPQAPGNITFAVPETGRQFCQAPVEAYRMRAEPRGVCLIIDCVGSDGDMLEQTFRQLHFRVILHKWLSVGETLSVLREVSRSGEHRGADAFVCCVLSRATPTGLLATGCQGPGLSFDAVRQLFTTEACPWLAGKPKLFFIQSYGLPGPHGCSRFSDEDLETDQPAEALCAETVPEDADVVWSLCRTDAQQLENSTHRSVYVQSLSSALLKGQSRGMHLVDIHTEVNRVMYDHNQKHQRETYHISLRHTLRKNLFI</sequence>
<evidence type="ECO:0000256" key="1">
    <source>
        <dbReference type="ARBA" id="ARBA00010134"/>
    </source>
</evidence>
<evidence type="ECO:0000259" key="4">
    <source>
        <dbReference type="PROSITE" id="PS50168"/>
    </source>
</evidence>
<reference evidence="6" key="1">
    <citation type="journal article" date="2023" name="Science">
        <title>Genome structures resolve the early diversification of teleost fishes.</title>
        <authorList>
            <person name="Parey E."/>
            <person name="Louis A."/>
            <person name="Montfort J."/>
            <person name="Bouchez O."/>
            <person name="Roques C."/>
            <person name="Iampietro C."/>
            <person name="Lluch J."/>
            <person name="Castinel A."/>
            <person name="Donnadieu C."/>
            <person name="Desvignes T."/>
            <person name="Floi Bucao C."/>
            <person name="Jouanno E."/>
            <person name="Wen M."/>
            <person name="Mejri S."/>
            <person name="Dirks R."/>
            <person name="Jansen H."/>
            <person name="Henkel C."/>
            <person name="Chen W.J."/>
            <person name="Zahm M."/>
            <person name="Cabau C."/>
            <person name="Klopp C."/>
            <person name="Thompson A.W."/>
            <person name="Robinson-Rechavi M."/>
            <person name="Braasch I."/>
            <person name="Lecointre G."/>
            <person name="Bobe J."/>
            <person name="Postlethwait J.H."/>
            <person name="Berthelot C."/>
            <person name="Roest Crollius H."/>
            <person name="Guiguen Y."/>
        </authorList>
    </citation>
    <scope>NUCLEOTIDE SEQUENCE</scope>
    <source>
        <strain evidence="6">Concon-B</strain>
    </source>
</reference>
<dbReference type="GO" id="GO:0042981">
    <property type="term" value="P:regulation of apoptotic process"/>
    <property type="evidence" value="ECO:0007669"/>
    <property type="project" value="InterPro"/>
</dbReference>
<evidence type="ECO:0008006" key="8">
    <source>
        <dbReference type="Google" id="ProtNLM"/>
    </source>
</evidence>
<keyword evidence="3" id="KW-0677">Repeat</keyword>
<dbReference type="InterPro" id="IPR011029">
    <property type="entry name" value="DEATH-like_dom_sf"/>
</dbReference>
<dbReference type="PANTHER" id="PTHR48169">
    <property type="entry name" value="DED DOMAIN-CONTAINING PROTEIN"/>
    <property type="match status" value="1"/>
</dbReference>